<dbReference type="Proteomes" id="UP000186141">
    <property type="component" value="Unassembled WGS sequence"/>
</dbReference>
<comment type="miscellaneous">
    <text evidence="6">The iminoaspartate product is unstable in aqueous solution and can decompose to oxaloacetate and ammonia.</text>
</comment>
<dbReference type="InterPro" id="IPR036291">
    <property type="entry name" value="NAD(P)-bd_dom_sf"/>
</dbReference>
<evidence type="ECO:0000256" key="6">
    <source>
        <dbReference type="HAMAP-Rule" id="MF_01265"/>
    </source>
</evidence>
<evidence type="ECO:0000313" key="10">
    <source>
        <dbReference type="Proteomes" id="UP000186141"/>
    </source>
</evidence>
<gene>
    <name evidence="6" type="primary">nadX</name>
    <name evidence="9" type="ORF">SAMN05421774_10961</name>
</gene>
<feature type="domain" description="Aspartate/homoserine dehydrogenase NAD-binding" evidence="8">
    <location>
        <begin position="10"/>
        <end position="115"/>
    </location>
</feature>
<dbReference type="EMBL" id="FTOT01000009">
    <property type="protein sequence ID" value="SIT20878.1"/>
    <property type="molecule type" value="Genomic_DNA"/>
</dbReference>
<comment type="function">
    <text evidence="6">Specifically catalyzes the NAD or NADP-dependent dehydrogenation of L-aspartate to iminoaspartate.</text>
</comment>
<dbReference type="STRING" id="1086013.SAMN05421774_10961"/>
<sequence length="262" mass="26746">MAGLRLVLVGWGAIAQRVAALLPEGVVLAGVGLRPGSTADLPDGVVRLDSPEGLAGLAADLVIEAAGRTAVEPWGCAALAAGADFAPASTSALTDVALLDRLVAAARQSSRQLVIPPGALGGIDALAAARVLPLSEVRHEIIKPPAAWAGTEAETLCDLRKLTDAVAFFEGSADQAAARFPQNANVAAITALAGLGMARTVVALVADPGAVRNAHHVTATGDFGRMTIRLENRPMTTNPKTSELTALSLVRLVANRVNPMVI</sequence>
<dbReference type="Pfam" id="PF01958">
    <property type="entry name" value="Asp_DH_C"/>
    <property type="match status" value="1"/>
</dbReference>
<dbReference type="InterPro" id="IPR002811">
    <property type="entry name" value="Asp_DH"/>
</dbReference>
<feature type="domain" description="Aspartate dehydrogenase" evidence="7">
    <location>
        <begin position="163"/>
        <end position="250"/>
    </location>
</feature>
<dbReference type="GO" id="GO:0016639">
    <property type="term" value="F:oxidoreductase activity, acting on the CH-NH2 group of donors, NAD or NADP as acceptor"/>
    <property type="evidence" value="ECO:0007669"/>
    <property type="project" value="UniProtKB-UniRule"/>
</dbReference>
<dbReference type="GO" id="GO:0033735">
    <property type="term" value="F:aspartate dehydrogenase [NAD(P)+] activity"/>
    <property type="evidence" value="ECO:0007669"/>
    <property type="project" value="UniProtKB-EC"/>
</dbReference>
<keyword evidence="5 6" id="KW-0520">NAD</keyword>
<dbReference type="Gene3D" id="3.40.50.720">
    <property type="entry name" value="NAD(P)-binding Rossmann-like Domain"/>
    <property type="match status" value="1"/>
</dbReference>
<protein>
    <recommendedName>
        <fullName evidence="6">L-aspartate dehydrogenase</fullName>
        <ecNumber evidence="6">1.4.1.21</ecNumber>
    </recommendedName>
</protein>
<dbReference type="InterPro" id="IPR020626">
    <property type="entry name" value="Asp_DH_prok"/>
</dbReference>
<comment type="pathway">
    <text evidence="6">Cofactor biosynthesis; NAD(+) biosynthesis; iminoaspartate from L-aspartate (dehydrogenase route): step 1/1.</text>
</comment>
<dbReference type="NCBIfam" id="NF009828">
    <property type="entry name" value="PRK13303.1-3"/>
    <property type="match status" value="1"/>
</dbReference>
<evidence type="ECO:0000256" key="5">
    <source>
        <dbReference type="ARBA" id="ARBA00023027"/>
    </source>
</evidence>
<comment type="catalytic activity">
    <reaction evidence="6">
        <text>L-aspartate + NAD(+) + H2O = oxaloacetate + NH4(+) + NADH + H(+)</text>
        <dbReference type="Rhea" id="RHEA:11788"/>
        <dbReference type="ChEBI" id="CHEBI:15377"/>
        <dbReference type="ChEBI" id="CHEBI:15378"/>
        <dbReference type="ChEBI" id="CHEBI:16452"/>
        <dbReference type="ChEBI" id="CHEBI:28938"/>
        <dbReference type="ChEBI" id="CHEBI:29991"/>
        <dbReference type="ChEBI" id="CHEBI:57540"/>
        <dbReference type="ChEBI" id="CHEBI:57945"/>
        <dbReference type="EC" id="1.4.1.21"/>
    </reaction>
</comment>
<proteinExistence type="inferred from homology"/>
<dbReference type="Gene3D" id="3.30.360.10">
    <property type="entry name" value="Dihydrodipicolinate Reductase, domain 2"/>
    <property type="match status" value="1"/>
</dbReference>
<dbReference type="RefSeq" id="WP_076533712.1">
    <property type="nucleotide sequence ID" value="NZ_BMEH01000009.1"/>
</dbReference>
<dbReference type="OrthoDB" id="8456681at2"/>
<evidence type="ECO:0000259" key="7">
    <source>
        <dbReference type="Pfam" id="PF01958"/>
    </source>
</evidence>
<dbReference type="GO" id="GO:0051287">
    <property type="term" value="F:NAD binding"/>
    <property type="evidence" value="ECO:0007669"/>
    <property type="project" value="UniProtKB-UniRule"/>
</dbReference>
<feature type="binding site" evidence="6">
    <location>
        <position position="185"/>
    </location>
    <ligand>
        <name>NAD(+)</name>
        <dbReference type="ChEBI" id="CHEBI:57540"/>
    </ligand>
</feature>
<dbReference type="SUPFAM" id="SSF51735">
    <property type="entry name" value="NAD(P)-binding Rossmann-fold domains"/>
    <property type="match status" value="1"/>
</dbReference>
<evidence type="ECO:0000313" key="9">
    <source>
        <dbReference type="EMBL" id="SIT20878.1"/>
    </source>
</evidence>
<dbReference type="SUPFAM" id="SSF55347">
    <property type="entry name" value="Glyceraldehyde-3-phosphate dehydrogenase-like, C-terminal domain"/>
    <property type="match status" value="1"/>
</dbReference>
<dbReference type="EC" id="1.4.1.21" evidence="6"/>
<dbReference type="AlphaFoldDB" id="A0A1N7QDG7"/>
<dbReference type="Pfam" id="PF03447">
    <property type="entry name" value="NAD_binding_3"/>
    <property type="match status" value="1"/>
</dbReference>
<dbReference type="PIRSF" id="PIRSF005227">
    <property type="entry name" value="Asp_dh_NAD_syn"/>
    <property type="match status" value="1"/>
</dbReference>
<name>A0A1N7QDG7_9RHOB</name>
<accession>A0A1N7QDG7</accession>
<organism evidence="9 10">
    <name type="scientific">Gemmobacter megaterium</name>
    <dbReference type="NCBI Taxonomy" id="1086013"/>
    <lineage>
        <taxon>Bacteria</taxon>
        <taxon>Pseudomonadati</taxon>
        <taxon>Pseudomonadota</taxon>
        <taxon>Alphaproteobacteria</taxon>
        <taxon>Rhodobacterales</taxon>
        <taxon>Paracoccaceae</taxon>
        <taxon>Gemmobacter</taxon>
    </lineage>
</organism>
<keyword evidence="3 6" id="KW-0521">NADP</keyword>
<dbReference type="InterPro" id="IPR005106">
    <property type="entry name" value="Asp/hSer_DH_NAD-bd"/>
</dbReference>
<dbReference type="GO" id="GO:0050661">
    <property type="term" value="F:NADP binding"/>
    <property type="evidence" value="ECO:0007669"/>
    <property type="project" value="UniProtKB-UniRule"/>
</dbReference>
<feature type="binding site" evidence="6">
    <location>
        <position position="119"/>
    </location>
    <ligand>
        <name>NAD(+)</name>
        <dbReference type="ChEBI" id="CHEBI:57540"/>
    </ligand>
</feature>
<comment type="catalytic activity">
    <reaction evidence="6">
        <text>L-aspartate + NADP(+) + H2O = oxaloacetate + NH4(+) + NADPH + H(+)</text>
        <dbReference type="Rhea" id="RHEA:11784"/>
        <dbReference type="ChEBI" id="CHEBI:15377"/>
        <dbReference type="ChEBI" id="CHEBI:15378"/>
        <dbReference type="ChEBI" id="CHEBI:16452"/>
        <dbReference type="ChEBI" id="CHEBI:28938"/>
        <dbReference type="ChEBI" id="CHEBI:29991"/>
        <dbReference type="ChEBI" id="CHEBI:57783"/>
        <dbReference type="ChEBI" id="CHEBI:58349"/>
        <dbReference type="EC" id="1.4.1.21"/>
    </reaction>
</comment>
<comment type="similarity">
    <text evidence="1 6">Belongs to the L-aspartate dehydrogenase family.</text>
</comment>
<dbReference type="UniPathway" id="UPA00253">
    <property type="reaction ID" value="UER00456"/>
</dbReference>
<evidence type="ECO:0000256" key="2">
    <source>
        <dbReference type="ARBA" id="ARBA00022642"/>
    </source>
</evidence>
<feature type="active site" evidence="6">
    <location>
        <position position="215"/>
    </location>
</feature>
<evidence type="ECO:0000256" key="3">
    <source>
        <dbReference type="ARBA" id="ARBA00022857"/>
    </source>
</evidence>
<dbReference type="InterPro" id="IPR011182">
    <property type="entry name" value="L-Asp_DH"/>
</dbReference>
<keyword evidence="10" id="KW-1185">Reference proteome</keyword>
<dbReference type="HAMAP" id="MF_01265">
    <property type="entry name" value="NadX"/>
    <property type="match status" value="1"/>
</dbReference>
<evidence type="ECO:0000256" key="4">
    <source>
        <dbReference type="ARBA" id="ARBA00023002"/>
    </source>
</evidence>
<dbReference type="PANTHER" id="PTHR31873:SF6">
    <property type="entry name" value="ASPARTATE DEHYDROGENASE DOMAIN-CONTAINING PROTEIN"/>
    <property type="match status" value="1"/>
</dbReference>
<dbReference type="GO" id="GO:0009435">
    <property type="term" value="P:NAD+ biosynthetic process"/>
    <property type="evidence" value="ECO:0007669"/>
    <property type="project" value="UniProtKB-UniRule"/>
</dbReference>
<keyword evidence="2 6" id="KW-0662">Pyridine nucleotide biosynthesis</keyword>
<dbReference type="PANTHER" id="PTHR31873">
    <property type="entry name" value="L-ASPARTATE DEHYDROGENASE-RELATED"/>
    <property type="match status" value="1"/>
</dbReference>
<keyword evidence="4 6" id="KW-0560">Oxidoreductase</keyword>
<reference evidence="9 10" key="1">
    <citation type="submission" date="2017-01" db="EMBL/GenBank/DDBJ databases">
        <authorList>
            <person name="Mah S.A."/>
            <person name="Swanson W.J."/>
            <person name="Moy G.W."/>
            <person name="Vacquier V.D."/>
        </authorList>
    </citation>
    <scope>NUCLEOTIDE SEQUENCE [LARGE SCALE GENOMIC DNA]</scope>
    <source>
        <strain evidence="9 10">DSM 26375</strain>
    </source>
</reference>
<evidence type="ECO:0000256" key="1">
    <source>
        <dbReference type="ARBA" id="ARBA00008331"/>
    </source>
</evidence>
<evidence type="ECO:0000259" key="8">
    <source>
        <dbReference type="Pfam" id="PF03447"/>
    </source>
</evidence>